<gene>
    <name evidence="3" type="ORF">TSPI_00472</name>
</gene>
<evidence type="ECO:0000313" key="4">
    <source>
        <dbReference type="Proteomes" id="UP001558632"/>
    </source>
</evidence>
<reference evidence="3 4" key="1">
    <citation type="submission" date="2024-07" db="EMBL/GenBank/DDBJ databases">
        <title>Enhanced genomic and transcriptomic resources for Trichinella pseudospiralis and T. spiralis underpin the discovery of pronounced molecular differences between stages and species.</title>
        <authorList>
            <person name="Pasi K.K."/>
            <person name="La Rosa G."/>
            <person name="Gomez-Morales M.A."/>
            <person name="Tosini F."/>
            <person name="Sumanam S."/>
            <person name="Young N.D."/>
            <person name="Chang B.C."/>
            <person name="Robin G.B."/>
        </authorList>
    </citation>
    <scope>NUCLEOTIDE SEQUENCE [LARGE SCALE GENOMIC DNA]</scope>
    <source>
        <strain evidence="3">ISS534</strain>
    </source>
</reference>
<keyword evidence="4" id="KW-1185">Reference proteome</keyword>
<evidence type="ECO:0000256" key="2">
    <source>
        <dbReference type="SAM" id="Phobius"/>
    </source>
</evidence>
<dbReference type="GO" id="GO:0008237">
    <property type="term" value="F:metallopeptidase activity"/>
    <property type="evidence" value="ECO:0007669"/>
    <property type="project" value="UniProtKB-KW"/>
</dbReference>
<sequence>MTAIRPSGPIKQLVIGQRQGFECENVRSYVPIDPETQLLSMVRCWCRPSNGVQSTSTGYRKEPANQKQTTVEPDDDNDAQTSDPAVNVLLSWLTVRNFILFIYIYSVTLLSAIWLFYSLSIVRTTDSPDNSSIVVVAVVVVDVVLLKAKEKQALERKLKEEACCCQS</sequence>
<keyword evidence="3" id="KW-0645">Protease</keyword>
<comment type="caution">
    <text evidence="3">The sequence shown here is derived from an EMBL/GenBank/DDBJ whole genome shotgun (WGS) entry which is preliminary data.</text>
</comment>
<feature type="transmembrane region" description="Helical" evidence="2">
    <location>
        <begin position="131"/>
        <end position="148"/>
    </location>
</feature>
<proteinExistence type="predicted"/>
<accession>A0ABR3KU98</accession>
<evidence type="ECO:0000313" key="3">
    <source>
        <dbReference type="EMBL" id="KAL1244219.1"/>
    </source>
</evidence>
<evidence type="ECO:0000256" key="1">
    <source>
        <dbReference type="SAM" id="MobiDB-lite"/>
    </source>
</evidence>
<keyword evidence="2" id="KW-0472">Membrane</keyword>
<keyword evidence="2" id="KW-1133">Transmembrane helix</keyword>
<protein>
    <submittedName>
        <fullName evidence="3">Matrix metalloproteinase-27</fullName>
    </submittedName>
</protein>
<name>A0ABR3KU98_TRISP</name>
<feature type="region of interest" description="Disordered" evidence="1">
    <location>
        <begin position="51"/>
        <end position="80"/>
    </location>
</feature>
<keyword evidence="3" id="KW-0378">Hydrolase</keyword>
<keyword evidence="2" id="KW-0812">Transmembrane</keyword>
<organism evidence="3 4">
    <name type="scientific">Trichinella spiralis</name>
    <name type="common">Trichina worm</name>
    <dbReference type="NCBI Taxonomy" id="6334"/>
    <lineage>
        <taxon>Eukaryota</taxon>
        <taxon>Metazoa</taxon>
        <taxon>Ecdysozoa</taxon>
        <taxon>Nematoda</taxon>
        <taxon>Enoplea</taxon>
        <taxon>Dorylaimia</taxon>
        <taxon>Trichinellida</taxon>
        <taxon>Trichinellidae</taxon>
        <taxon>Trichinella</taxon>
    </lineage>
</organism>
<keyword evidence="3" id="KW-0482">Metalloprotease</keyword>
<feature type="transmembrane region" description="Helical" evidence="2">
    <location>
        <begin position="98"/>
        <end position="119"/>
    </location>
</feature>
<dbReference type="Proteomes" id="UP001558632">
    <property type="component" value="Unassembled WGS sequence"/>
</dbReference>
<dbReference type="EMBL" id="JBEUSY010000137">
    <property type="protein sequence ID" value="KAL1244219.1"/>
    <property type="molecule type" value="Genomic_DNA"/>
</dbReference>